<name>A0A9D3M283_ANGAN</name>
<sequence length="453" mass="51225">MNLTPQLLDLLLEASNFSRRQFIQEYGPPPLVYIPRLPSALQPIFGLVYVLIFILALVGNTTVLILLCRRKALQSPSTFFICSLALSDLLISIFCMPATLLQHFFTNWLAGDFLCKLIPFLQVTAIATSILTMTCIAVERFKGILYPLKLQSGYSPCHAMKMLGHMVFIIPSGSAEQLFPFLPVAVWLIALAVAGPMWYAHKVEVKYDFLYDVHYTCCQEVWPHPKQRQTYTTVLSVLVFLVPMLIMAVLYGRIMAELWGKHRVHDVMFQALPGSEIKKITRKRRHAVKMMATVVLLFAVCWAPFQLVSLLSDYGMLNLNSDHEFMVFSTVQILGFSNSVCNPLVYAALNNNFKKDLVGLLRRGRGKGWCPPRQLRRKVRVGVSANEPPCLRKCAERDTNRGARQWSRVAWEAEPTTSRTFPQSHLFRVATKKTSSPLLLSVTDPLPVSTSRS</sequence>
<keyword evidence="3" id="KW-1003">Cell membrane</keyword>
<feature type="domain" description="G-protein coupled receptors family 1 profile" evidence="12">
    <location>
        <begin position="59"/>
        <end position="346"/>
    </location>
</feature>
<dbReference type="PRINTS" id="PR00237">
    <property type="entry name" value="GPCRRHODOPSN"/>
</dbReference>
<comment type="similarity">
    <text evidence="2 10">Belongs to the G-protein coupled receptor 1 family.</text>
</comment>
<keyword evidence="5 11" id="KW-1133">Transmembrane helix</keyword>
<dbReference type="GO" id="GO:0042277">
    <property type="term" value="F:peptide binding"/>
    <property type="evidence" value="ECO:0007669"/>
    <property type="project" value="TreeGrafter"/>
</dbReference>
<feature type="transmembrane region" description="Helical" evidence="11">
    <location>
        <begin position="178"/>
        <end position="199"/>
    </location>
</feature>
<evidence type="ECO:0000256" key="6">
    <source>
        <dbReference type="ARBA" id="ARBA00023040"/>
    </source>
</evidence>
<evidence type="ECO:0000256" key="1">
    <source>
        <dbReference type="ARBA" id="ARBA00004651"/>
    </source>
</evidence>
<comment type="caution">
    <text evidence="13">The sequence shown here is derived from an EMBL/GenBank/DDBJ whole genome shotgun (WGS) entry which is preliminary data.</text>
</comment>
<feature type="transmembrane region" description="Helical" evidence="11">
    <location>
        <begin position="79"/>
        <end position="105"/>
    </location>
</feature>
<keyword evidence="7 11" id="KW-0472">Membrane</keyword>
<protein>
    <recommendedName>
        <fullName evidence="12">G-protein coupled receptors family 1 profile domain-containing protein</fullName>
    </recommendedName>
</protein>
<evidence type="ECO:0000256" key="5">
    <source>
        <dbReference type="ARBA" id="ARBA00022989"/>
    </source>
</evidence>
<evidence type="ECO:0000256" key="8">
    <source>
        <dbReference type="ARBA" id="ARBA00023170"/>
    </source>
</evidence>
<keyword evidence="4 10" id="KW-0812">Transmembrane</keyword>
<evidence type="ECO:0000256" key="3">
    <source>
        <dbReference type="ARBA" id="ARBA00022475"/>
    </source>
</evidence>
<dbReference type="PROSITE" id="PS50262">
    <property type="entry name" value="G_PROTEIN_RECEP_F1_2"/>
    <property type="match status" value="1"/>
</dbReference>
<dbReference type="InterPro" id="IPR000276">
    <property type="entry name" value="GPCR_Rhodpsn"/>
</dbReference>
<keyword evidence="8 10" id="KW-0675">Receptor</keyword>
<dbReference type="AlphaFoldDB" id="A0A9D3M283"/>
<feature type="transmembrane region" description="Helical" evidence="11">
    <location>
        <begin position="325"/>
        <end position="349"/>
    </location>
</feature>
<dbReference type="PROSITE" id="PS00237">
    <property type="entry name" value="G_PROTEIN_RECEP_F1_1"/>
    <property type="match status" value="1"/>
</dbReference>
<evidence type="ECO:0000313" key="14">
    <source>
        <dbReference type="Proteomes" id="UP001044222"/>
    </source>
</evidence>
<dbReference type="EMBL" id="JAFIRN010000010">
    <property type="protein sequence ID" value="KAG5840531.1"/>
    <property type="molecule type" value="Genomic_DNA"/>
</dbReference>
<evidence type="ECO:0000256" key="7">
    <source>
        <dbReference type="ARBA" id="ARBA00023136"/>
    </source>
</evidence>
<dbReference type="OrthoDB" id="9979846at2759"/>
<evidence type="ECO:0000256" key="9">
    <source>
        <dbReference type="ARBA" id="ARBA00023224"/>
    </source>
</evidence>
<reference evidence="13" key="1">
    <citation type="submission" date="2021-01" db="EMBL/GenBank/DDBJ databases">
        <title>A chromosome-scale assembly of European eel, Anguilla anguilla.</title>
        <authorList>
            <person name="Henkel C."/>
            <person name="Jong-Raadsen S.A."/>
            <person name="Dufour S."/>
            <person name="Weltzien F.-A."/>
            <person name="Palstra A.P."/>
            <person name="Pelster B."/>
            <person name="Spaink H.P."/>
            <person name="Van Den Thillart G.E."/>
            <person name="Jansen H."/>
            <person name="Zahm M."/>
            <person name="Klopp C."/>
            <person name="Cedric C."/>
            <person name="Louis A."/>
            <person name="Berthelot C."/>
            <person name="Parey E."/>
            <person name="Roest Crollius H."/>
            <person name="Montfort J."/>
            <person name="Robinson-Rechavi M."/>
            <person name="Bucao C."/>
            <person name="Bouchez O."/>
            <person name="Gislard M."/>
            <person name="Lluch J."/>
            <person name="Milhes M."/>
            <person name="Lampietro C."/>
            <person name="Lopez Roques C."/>
            <person name="Donnadieu C."/>
            <person name="Braasch I."/>
            <person name="Desvignes T."/>
            <person name="Postlethwait J."/>
            <person name="Bobe J."/>
            <person name="Guiguen Y."/>
            <person name="Dirks R."/>
        </authorList>
    </citation>
    <scope>NUCLEOTIDE SEQUENCE</scope>
    <source>
        <strain evidence="13">Tag_6206</strain>
        <tissue evidence="13">Liver</tissue>
    </source>
</reference>
<dbReference type="InterPro" id="IPR017452">
    <property type="entry name" value="GPCR_Rhodpsn_7TM"/>
</dbReference>
<evidence type="ECO:0000256" key="2">
    <source>
        <dbReference type="ARBA" id="ARBA00010663"/>
    </source>
</evidence>
<dbReference type="GO" id="GO:0005886">
    <property type="term" value="C:plasma membrane"/>
    <property type="evidence" value="ECO:0007669"/>
    <property type="project" value="UniProtKB-SubCell"/>
</dbReference>
<dbReference type="GO" id="GO:0004983">
    <property type="term" value="F:neuropeptide Y receptor activity"/>
    <property type="evidence" value="ECO:0007669"/>
    <property type="project" value="InterPro"/>
</dbReference>
<evidence type="ECO:0000256" key="10">
    <source>
        <dbReference type="RuleBase" id="RU000688"/>
    </source>
</evidence>
<dbReference type="PRINTS" id="PR01012">
    <property type="entry name" value="NRPEPTIDEYR"/>
</dbReference>
<dbReference type="Pfam" id="PF00001">
    <property type="entry name" value="7tm_1"/>
    <property type="match status" value="2"/>
</dbReference>
<dbReference type="GO" id="GO:0032870">
    <property type="term" value="P:cellular response to hormone stimulus"/>
    <property type="evidence" value="ECO:0007669"/>
    <property type="project" value="TreeGrafter"/>
</dbReference>
<dbReference type="Proteomes" id="UP001044222">
    <property type="component" value="Chromosome 10"/>
</dbReference>
<dbReference type="SUPFAM" id="SSF81321">
    <property type="entry name" value="Family A G protein-coupled receptor-like"/>
    <property type="match status" value="1"/>
</dbReference>
<evidence type="ECO:0000256" key="11">
    <source>
        <dbReference type="SAM" id="Phobius"/>
    </source>
</evidence>
<comment type="subcellular location">
    <subcellularLocation>
        <location evidence="1">Cell membrane</location>
        <topology evidence="1">Multi-pass membrane protein</topology>
    </subcellularLocation>
</comment>
<accession>A0A9D3M283</accession>
<dbReference type="Gene3D" id="1.20.1070.10">
    <property type="entry name" value="Rhodopsin 7-helix transmembrane proteins"/>
    <property type="match status" value="1"/>
</dbReference>
<dbReference type="PANTHER" id="PTHR24241">
    <property type="entry name" value="NEUROPEPTIDE RECEPTOR-RELATED G-PROTEIN COUPLED RECEPTOR"/>
    <property type="match status" value="1"/>
</dbReference>
<evidence type="ECO:0000256" key="4">
    <source>
        <dbReference type="ARBA" id="ARBA00022692"/>
    </source>
</evidence>
<keyword evidence="9 10" id="KW-0807">Transducer</keyword>
<feature type="transmembrane region" description="Helical" evidence="11">
    <location>
        <begin position="231"/>
        <end position="251"/>
    </location>
</feature>
<dbReference type="OMA" id="WSKPAWE"/>
<feature type="transmembrane region" description="Helical" evidence="11">
    <location>
        <begin position="44"/>
        <end position="67"/>
    </location>
</feature>
<evidence type="ECO:0000259" key="12">
    <source>
        <dbReference type="PROSITE" id="PS50262"/>
    </source>
</evidence>
<feature type="transmembrane region" description="Helical" evidence="11">
    <location>
        <begin position="287"/>
        <end position="305"/>
    </location>
</feature>
<dbReference type="PANTHER" id="PTHR24241:SF164">
    <property type="entry name" value="PYROGLUTAMYLATED RFAMIDE PEPTIDE RECEPTOR-LIKE"/>
    <property type="match status" value="1"/>
</dbReference>
<feature type="transmembrane region" description="Helical" evidence="11">
    <location>
        <begin position="117"/>
        <end position="138"/>
    </location>
</feature>
<evidence type="ECO:0000313" key="13">
    <source>
        <dbReference type="EMBL" id="KAG5840531.1"/>
    </source>
</evidence>
<proteinExistence type="inferred from homology"/>
<keyword evidence="6 10" id="KW-0297">G-protein coupled receptor</keyword>
<dbReference type="InterPro" id="IPR000611">
    <property type="entry name" value="NPY_rcpt"/>
</dbReference>
<organism evidence="13 14">
    <name type="scientific">Anguilla anguilla</name>
    <name type="common">European freshwater eel</name>
    <name type="synonym">Muraena anguilla</name>
    <dbReference type="NCBI Taxonomy" id="7936"/>
    <lineage>
        <taxon>Eukaryota</taxon>
        <taxon>Metazoa</taxon>
        <taxon>Chordata</taxon>
        <taxon>Craniata</taxon>
        <taxon>Vertebrata</taxon>
        <taxon>Euteleostomi</taxon>
        <taxon>Actinopterygii</taxon>
        <taxon>Neopterygii</taxon>
        <taxon>Teleostei</taxon>
        <taxon>Anguilliformes</taxon>
        <taxon>Anguillidae</taxon>
        <taxon>Anguilla</taxon>
    </lineage>
</organism>
<keyword evidence="14" id="KW-1185">Reference proteome</keyword>
<gene>
    <name evidence="13" type="ORF">ANANG_G00189780</name>
</gene>